<dbReference type="EMBL" id="LT719092">
    <property type="protein sequence ID" value="SJK83975.1"/>
    <property type="molecule type" value="Genomic_DNA"/>
</dbReference>
<reference evidence="1 4" key="1">
    <citation type="submission" date="2016-04" db="EMBL/GenBank/DDBJ databases">
        <authorList>
            <person name="Evans L.H."/>
            <person name="Alamgir A."/>
            <person name="Owens N."/>
            <person name="Weber N.D."/>
            <person name="Virtaneva K."/>
            <person name="Barbian K."/>
            <person name="Babar A."/>
            <person name="Rosenke K."/>
        </authorList>
    </citation>
    <scope>NUCLEOTIDE SEQUENCE [LARGE SCALE GENOMIC DNA]</scope>
    <source>
        <strain evidence="1">S5</strain>
        <strain evidence="4">S5(T) (JCM 30642 \VKM B-2941)</strain>
    </source>
</reference>
<dbReference type="AlphaFoldDB" id="A0A1N5S742"/>
<accession>A0A1N5S742</accession>
<dbReference type="OrthoDB" id="382997at2157"/>
<evidence type="ECO:0000313" key="3">
    <source>
        <dbReference type="Proteomes" id="UP000187822"/>
    </source>
</evidence>
<dbReference type="STRING" id="1673428.CPM_0078"/>
<proteinExistence type="predicted"/>
<dbReference type="EMBL" id="LT671858">
    <property type="protein sequence ID" value="SIM31869.1"/>
    <property type="molecule type" value="Genomic_DNA"/>
</dbReference>
<dbReference type="RefSeq" id="WP_021789413.1">
    <property type="nucleotide sequence ID" value="NZ_LT671858.1"/>
</dbReference>
<gene>
    <name evidence="2" type="ORF">CPM_0078</name>
    <name evidence="1" type="ORF">CSP5_0109</name>
</gene>
<reference evidence="2" key="3">
    <citation type="submission" date="2016-06" db="EMBL/GenBank/DDBJ databases">
        <authorList>
            <person name="Olsen C.W."/>
            <person name="Carey S."/>
            <person name="Hinshaw L."/>
            <person name="Karasin A.I."/>
        </authorList>
    </citation>
    <scope>NUCLEOTIDE SEQUENCE [LARGE SCALE GENOMIC DNA]</scope>
    <source>
        <strain evidence="2">PM4</strain>
    </source>
</reference>
<dbReference type="KEGG" id="cdiv:CPM_0078"/>
<keyword evidence="3" id="KW-1185">Reference proteome</keyword>
<evidence type="ECO:0000313" key="2">
    <source>
        <dbReference type="EMBL" id="SJK83975.1"/>
    </source>
</evidence>
<evidence type="ECO:0000313" key="4">
    <source>
        <dbReference type="Proteomes" id="UP000195607"/>
    </source>
</evidence>
<dbReference type="GeneID" id="41587419"/>
<dbReference type="Proteomes" id="UP000187822">
    <property type="component" value="Chromosome I"/>
</dbReference>
<protein>
    <submittedName>
        <fullName evidence="1">Uncharacterized protein</fullName>
    </submittedName>
</protein>
<sequence>MAEKEVVQKNDGVEIIVPESADADDINEVIRSCSSGENSCSCCSSDFLSENKVGVYELNGHEVIKIMGNVKKDEIEKKINSCSCFDK</sequence>
<dbReference type="Proteomes" id="UP000195607">
    <property type="component" value="Chromosome I"/>
</dbReference>
<organism evidence="1 4">
    <name type="scientific">Cuniculiplasma divulgatum</name>
    <dbReference type="NCBI Taxonomy" id="1673428"/>
    <lineage>
        <taxon>Archaea</taxon>
        <taxon>Methanobacteriati</taxon>
        <taxon>Thermoplasmatota</taxon>
        <taxon>Thermoplasmata</taxon>
        <taxon>Thermoplasmatales</taxon>
        <taxon>Cuniculiplasmataceae</taxon>
        <taxon>Cuniculiplasma</taxon>
    </lineage>
</organism>
<reference evidence="3" key="2">
    <citation type="submission" date="2016-06" db="EMBL/GenBank/DDBJ databases">
        <authorList>
            <person name="Toshchakov V.S."/>
        </authorList>
    </citation>
    <scope>NUCLEOTIDE SEQUENCE [LARGE SCALE GENOMIC DNA]</scope>
    <source>
        <strain>PM4 (JCM 30641</strain>
        <strain evidence="3">\VKM B-2940)</strain>
    </source>
</reference>
<evidence type="ECO:0000313" key="1">
    <source>
        <dbReference type="EMBL" id="SIM31869.1"/>
    </source>
</evidence>
<name>A0A1N5S742_9ARCH</name>